<dbReference type="InterPro" id="IPR017208">
    <property type="entry name" value="UCP037442_abhydr"/>
</dbReference>
<dbReference type="PANTHER" id="PTHR11614">
    <property type="entry name" value="PHOSPHOLIPASE-RELATED"/>
    <property type="match status" value="1"/>
</dbReference>
<evidence type="ECO:0000313" key="6">
    <source>
        <dbReference type="EMBL" id="SNY85551.1"/>
    </source>
</evidence>
<dbReference type="Proteomes" id="UP000219565">
    <property type="component" value="Unassembled WGS sequence"/>
</dbReference>
<protein>
    <recommendedName>
        <fullName evidence="4">Monoacylglycerol lipase</fullName>
        <ecNumber evidence="3">3.1.1.23</ecNumber>
    </recommendedName>
</protein>
<name>A0A285LQA1_9NOCA</name>
<dbReference type="InterPro" id="IPR029058">
    <property type="entry name" value="AB_hydrolase_fold"/>
</dbReference>
<accession>A0A285LQA1</accession>
<dbReference type="InterPro" id="IPR022742">
    <property type="entry name" value="Hydrolase_4"/>
</dbReference>
<comment type="similarity">
    <text evidence="2">Belongs to the AB hydrolase superfamily.</text>
</comment>
<evidence type="ECO:0000313" key="7">
    <source>
        <dbReference type="Proteomes" id="UP000219565"/>
    </source>
</evidence>
<keyword evidence="7" id="KW-1185">Reference proteome</keyword>
<dbReference type="Pfam" id="PF12146">
    <property type="entry name" value="Hydrolase_4"/>
    <property type="match status" value="1"/>
</dbReference>
<dbReference type="SUPFAM" id="SSF53474">
    <property type="entry name" value="alpha/beta-Hydrolases"/>
    <property type="match status" value="1"/>
</dbReference>
<dbReference type="EMBL" id="OBEG01000003">
    <property type="protein sequence ID" value="SNY85551.1"/>
    <property type="molecule type" value="Genomic_DNA"/>
</dbReference>
<dbReference type="EC" id="3.1.1.23" evidence="3"/>
<sequence length="279" mass="29844">MTRTEDGDFEGTGSRIAWRAWLPETTTKAVIVLVHGIAEHSGRYAHVGKRLAEAGFAVYALDHLGHGKSAGSKANIGSMEGSADNVEGMLDIAAREHPGVPKFLLAHSMGSLIVLYLATRAPIDVAGIVLSAPPLDIEVGNPVQRLLAPVLSKLTPNLGVLKLDSSMISRDPAVVAAYDADPLVYRGKLPARTGTEILNATATVKQRLDKLTVPLLVMHGTADALAAPSSSDLIERDAGSKDLTVIRYEGLYHEIFNEPEQDRVLIDVVAWLEAHVTQP</sequence>
<dbReference type="Gene3D" id="3.40.50.1820">
    <property type="entry name" value="alpha/beta hydrolase"/>
    <property type="match status" value="1"/>
</dbReference>
<evidence type="ECO:0000256" key="3">
    <source>
        <dbReference type="ARBA" id="ARBA00013254"/>
    </source>
</evidence>
<dbReference type="PIRSF" id="PIRSF037442">
    <property type="entry name" value="UCP037442_abhydr"/>
    <property type="match status" value="1"/>
</dbReference>
<evidence type="ECO:0000256" key="4">
    <source>
        <dbReference type="ARBA" id="ARBA00071261"/>
    </source>
</evidence>
<comment type="catalytic activity">
    <reaction evidence="1">
        <text>Hydrolyzes glycerol monoesters of long-chain fatty acids.</text>
        <dbReference type="EC" id="3.1.1.23"/>
    </reaction>
</comment>
<dbReference type="AlphaFoldDB" id="A0A285LQA1"/>
<proteinExistence type="inferred from homology"/>
<reference evidence="7" key="1">
    <citation type="submission" date="2017-09" db="EMBL/GenBank/DDBJ databases">
        <authorList>
            <person name="Varghese N."/>
            <person name="Submissions S."/>
        </authorList>
    </citation>
    <scope>NUCLEOTIDE SEQUENCE [LARGE SCALE GENOMIC DNA]</scope>
    <source>
        <strain evidence="7">DSM 45537</strain>
    </source>
</reference>
<evidence type="ECO:0000256" key="2">
    <source>
        <dbReference type="ARBA" id="ARBA00008645"/>
    </source>
</evidence>
<evidence type="ECO:0000259" key="5">
    <source>
        <dbReference type="Pfam" id="PF12146"/>
    </source>
</evidence>
<feature type="domain" description="Serine aminopeptidase S33" evidence="5">
    <location>
        <begin position="27"/>
        <end position="260"/>
    </location>
</feature>
<dbReference type="FunFam" id="3.40.50.1820:FF:000117">
    <property type="entry name" value="Monoglyceride lipase, putative"/>
    <property type="match status" value="1"/>
</dbReference>
<dbReference type="STRING" id="1379680.GCA_001612615_03299"/>
<dbReference type="OrthoDB" id="9806902at2"/>
<dbReference type="GO" id="GO:0047372">
    <property type="term" value="F:monoacylglycerol lipase activity"/>
    <property type="evidence" value="ECO:0007669"/>
    <property type="project" value="UniProtKB-EC"/>
</dbReference>
<evidence type="ECO:0000256" key="1">
    <source>
        <dbReference type="ARBA" id="ARBA00001613"/>
    </source>
</evidence>
<gene>
    <name evidence="6" type="ORF">SAMN04244553_3755</name>
</gene>
<dbReference type="InterPro" id="IPR051044">
    <property type="entry name" value="MAG_DAG_Lipase"/>
</dbReference>
<keyword evidence="6" id="KW-0378">Hydrolase</keyword>
<organism evidence="6 7">
    <name type="scientific">Nocardia amikacinitolerans</name>
    <dbReference type="NCBI Taxonomy" id="756689"/>
    <lineage>
        <taxon>Bacteria</taxon>
        <taxon>Bacillati</taxon>
        <taxon>Actinomycetota</taxon>
        <taxon>Actinomycetes</taxon>
        <taxon>Mycobacteriales</taxon>
        <taxon>Nocardiaceae</taxon>
        <taxon>Nocardia</taxon>
    </lineage>
</organism>
<dbReference type="RefSeq" id="WP_067785959.1">
    <property type="nucleotide sequence ID" value="NZ_JAMTCV010000009.1"/>
</dbReference>